<organism evidence="2 3">
    <name type="scientific">Streptomyces phage Dubu</name>
    <dbReference type="NCBI Taxonomy" id="2591226"/>
    <lineage>
        <taxon>Viruses</taxon>
        <taxon>Duplodnaviria</taxon>
        <taxon>Heunggongvirae</taxon>
        <taxon>Uroviricota</taxon>
        <taxon>Caudoviricetes</taxon>
        <taxon>Dubuvirus</taxon>
        <taxon>Dubuvirus dubu</taxon>
    </lineage>
</organism>
<dbReference type="KEGG" id="vg:77931351"/>
<dbReference type="Proteomes" id="UP000316735">
    <property type="component" value="Segment"/>
</dbReference>
<dbReference type="RefSeq" id="YP_010655489.1">
    <property type="nucleotide sequence ID" value="NC_070828.1"/>
</dbReference>
<evidence type="ECO:0000313" key="2">
    <source>
        <dbReference type="EMBL" id="QDH92150.1"/>
    </source>
</evidence>
<proteinExistence type="predicted"/>
<dbReference type="EMBL" id="MK937595">
    <property type="protein sequence ID" value="QDH92150.1"/>
    <property type="molecule type" value="Genomic_DNA"/>
</dbReference>
<feature type="compositionally biased region" description="Basic residues" evidence="1">
    <location>
        <begin position="131"/>
        <end position="140"/>
    </location>
</feature>
<feature type="region of interest" description="Disordered" evidence="1">
    <location>
        <begin position="67"/>
        <end position="140"/>
    </location>
</feature>
<dbReference type="GeneID" id="77931351"/>
<name>A0A514DEW2_9CAUD</name>
<keyword evidence="3" id="KW-1185">Reference proteome</keyword>
<feature type="compositionally biased region" description="Basic and acidic residues" evidence="1">
    <location>
        <begin position="90"/>
        <end position="102"/>
    </location>
</feature>
<evidence type="ECO:0000256" key="1">
    <source>
        <dbReference type="SAM" id="MobiDB-lite"/>
    </source>
</evidence>
<protein>
    <submittedName>
        <fullName evidence="2">Uncharacterized protein</fullName>
    </submittedName>
</protein>
<reference evidence="2 3" key="1">
    <citation type="submission" date="2019-05" db="EMBL/GenBank/DDBJ databases">
        <authorList>
            <person name="Derk J.T."/>
            <person name="Gurtovaia V."/>
            <person name="Hoskins I.B.W."/>
            <person name="Meyer D.A."/>
            <person name="Wheatley K.M."/>
            <person name="Pape-Zambito D.A."/>
            <person name="Garlena R.A."/>
            <person name="Russell D.A."/>
            <person name="Pope W.H."/>
            <person name="Jacobs-Sera D."/>
            <person name="Hatfull G.F."/>
        </authorList>
    </citation>
    <scope>NUCLEOTIDE SEQUENCE [LARGE SCALE GENOMIC DNA]</scope>
</reference>
<evidence type="ECO:0000313" key="3">
    <source>
        <dbReference type="Proteomes" id="UP000316735"/>
    </source>
</evidence>
<accession>A0A514DEW2</accession>
<sequence>MRGDVRPREETPPMTYEEECAHCGEELKGRQRRFCSPRCRTAAGRGLRPMKPCRLCGDLFLPEGPGQPSTCPYDDAPPACQDLQDEEEDRQAAVRASRDASRADQCQGPGCSAPLAYGGRGRPPRYCSRSCRNRATRKAS</sequence>
<gene>
    <name evidence="2" type="primary">45</name>
    <name evidence="2" type="ORF">SEA_DUBU_45</name>
</gene>
<dbReference type="SUPFAM" id="SSF160904">
    <property type="entry name" value="Jann2411-like"/>
    <property type="match status" value="1"/>
</dbReference>
<dbReference type="InterPro" id="IPR023286">
    <property type="entry name" value="ABATE_dom_sf"/>
</dbReference>